<dbReference type="STRING" id="1502745.SAMN02799620_00266"/>
<reference evidence="1 4" key="3">
    <citation type="submission" date="2020-03" db="EMBL/GenBank/DDBJ databases">
        <title>Sequencing the genomes of 1000 actinobacteria strains.</title>
        <authorList>
            <person name="Klenk H.-P."/>
        </authorList>
    </citation>
    <scope>NUCLEOTIDE SEQUENCE [LARGE SCALE GENOMIC DNA]</scope>
    <source>
        <strain evidence="1 4">DSM 44556</strain>
    </source>
</reference>
<evidence type="ECO:0000313" key="3">
    <source>
        <dbReference type="Proteomes" id="UP000199707"/>
    </source>
</evidence>
<dbReference type="EMBL" id="FMUB01000001">
    <property type="protein sequence ID" value="SCX01441.1"/>
    <property type="molecule type" value="Genomic_DNA"/>
</dbReference>
<proteinExistence type="predicted"/>
<gene>
    <name evidence="1" type="ORF">FHU31_003945</name>
    <name evidence="2" type="ORF">SAMN02799620_00266</name>
</gene>
<evidence type="ECO:0000313" key="1">
    <source>
        <dbReference type="EMBL" id="NIH96955.1"/>
    </source>
</evidence>
<name>A0A1G4V7D8_9MYCO</name>
<reference evidence="3" key="2">
    <citation type="submission" date="2016-10" db="EMBL/GenBank/DDBJ databases">
        <authorList>
            <person name="Varghese N."/>
            <person name="Submissions S."/>
        </authorList>
    </citation>
    <scope>NUCLEOTIDE SEQUENCE [LARGE SCALE GENOMIC DNA]</scope>
    <source>
        <strain evidence="3">UNC267MFSha1.1M11</strain>
    </source>
</reference>
<accession>A0A1G4V7D8</accession>
<evidence type="ECO:0000313" key="2">
    <source>
        <dbReference type="EMBL" id="SCX01441.1"/>
    </source>
</evidence>
<organism evidence="2 3">
    <name type="scientific">Mycolicibacterium fluoranthenivorans</name>
    <dbReference type="NCBI Taxonomy" id="258505"/>
    <lineage>
        <taxon>Bacteria</taxon>
        <taxon>Bacillati</taxon>
        <taxon>Actinomycetota</taxon>
        <taxon>Actinomycetes</taxon>
        <taxon>Mycobacteriales</taxon>
        <taxon>Mycobacteriaceae</taxon>
        <taxon>Mycolicibacterium</taxon>
    </lineage>
</organism>
<dbReference type="EMBL" id="JAANOW010000002">
    <property type="protein sequence ID" value="NIH96955.1"/>
    <property type="molecule type" value="Genomic_DNA"/>
</dbReference>
<sequence length="83" mass="8958">MPTHGTPGLVFTIGCASAVALSASEGEHNATVATMLTVNRFDLLRMFSPSPYLTPESRLKVSPTCVISMFDRFDGYRSDTKAS</sequence>
<protein>
    <submittedName>
        <fullName evidence="2">Uncharacterized protein</fullName>
    </submittedName>
</protein>
<dbReference type="Proteomes" id="UP000547444">
    <property type="component" value="Unassembled WGS sequence"/>
</dbReference>
<reference evidence="2" key="1">
    <citation type="submission" date="2016-10" db="EMBL/GenBank/DDBJ databases">
        <authorList>
            <person name="de Groot N.N."/>
        </authorList>
    </citation>
    <scope>NUCLEOTIDE SEQUENCE [LARGE SCALE GENOMIC DNA]</scope>
    <source>
        <strain evidence="2">UNC267MFSha1.1M11</strain>
    </source>
</reference>
<evidence type="ECO:0000313" key="4">
    <source>
        <dbReference type="Proteomes" id="UP000547444"/>
    </source>
</evidence>
<keyword evidence="4" id="KW-1185">Reference proteome</keyword>
<dbReference type="AlphaFoldDB" id="A0A1G4V7D8"/>
<dbReference type="Proteomes" id="UP000199707">
    <property type="component" value="Unassembled WGS sequence"/>
</dbReference>